<sequence length="157" mass="17879">MKRAFWSGNDIGAPDPIRHANTILVFGSNVKGIHGLGMALIAKDLWGAKILKGRGLTGQCYALPTKNLHQGFFEKETNITYHKTGYRSLSMDQIKTNIAELYETMRSMPDKRFIIHYKLGTKNLNGYSTHQLVKLFTEGFDVPINAVFHTTWKPYFR</sequence>
<protein>
    <submittedName>
        <fullName evidence="1">Uncharacterized protein</fullName>
    </submittedName>
</protein>
<reference evidence="1" key="1">
    <citation type="journal article" date="2018" name="Genome Biol.">
        <title>SKESA: strategic k-mer extension for scrupulous assemblies.</title>
        <authorList>
            <person name="Souvorov A."/>
            <person name="Agarwala R."/>
            <person name="Lipman D.J."/>
        </authorList>
    </citation>
    <scope>NUCLEOTIDE SEQUENCE</scope>
    <source>
        <strain evidence="1">BCW_3452</strain>
    </source>
</reference>
<accession>A0A8H9K5M7</accession>
<comment type="caution">
    <text evidence="1">The sequence shown here is derived from an EMBL/GenBank/DDBJ whole genome shotgun (WGS) entry which is preliminary data.</text>
</comment>
<evidence type="ECO:0000313" key="1">
    <source>
        <dbReference type="EMBL" id="HAS8538341.1"/>
    </source>
</evidence>
<name>A0A8H9K5M7_VIBVL</name>
<dbReference type="Proteomes" id="UP000863257">
    <property type="component" value="Unassembled WGS sequence"/>
</dbReference>
<dbReference type="EMBL" id="DACRBY010000001">
    <property type="protein sequence ID" value="HAS8538341.1"/>
    <property type="molecule type" value="Genomic_DNA"/>
</dbReference>
<proteinExistence type="predicted"/>
<dbReference type="AlphaFoldDB" id="A0A8H9K5M7"/>
<gene>
    <name evidence="1" type="ORF">I7730_00815</name>
</gene>
<reference evidence="1" key="2">
    <citation type="submission" date="2019-01" db="EMBL/GenBank/DDBJ databases">
        <authorList>
            <consortium name="NCBI Pathogen Detection Project"/>
        </authorList>
    </citation>
    <scope>NUCLEOTIDE SEQUENCE</scope>
    <source>
        <strain evidence="1">BCW_3452</strain>
    </source>
</reference>
<organism evidence="1">
    <name type="scientific">Vibrio vulnificus</name>
    <dbReference type="NCBI Taxonomy" id="672"/>
    <lineage>
        <taxon>Bacteria</taxon>
        <taxon>Pseudomonadati</taxon>
        <taxon>Pseudomonadota</taxon>
        <taxon>Gammaproteobacteria</taxon>
        <taxon>Vibrionales</taxon>
        <taxon>Vibrionaceae</taxon>
        <taxon>Vibrio</taxon>
    </lineage>
</organism>